<reference evidence="1 2" key="1">
    <citation type="submission" date="2018-03" db="EMBL/GenBank/DDBJ databases">
        <authorList>
            <person name="Keele B.F."/>
        </authorList>
    </citation>
    <scope>NUCLEOTIDE SEQUENCE [LARGE SCALE GENOMIC DNA]</scope>
    <source>
        <strain evidence="1 2">CeCT 8812</strain>
    </source>
</reference>
<keyword evidence="2" id="KW-1185">Reference proteome</keyword>
<sequence>MARDPAQIDAELHALHGGPDAARLSALHEEALPHMPTMQEQRFQLTHAWIYALVHGDEARICKLEQQLTDLGGL</sequence>
<organism evidence="1 2">
    <name type="scientific">Pontivivens insulae</name>
    <dbReference type="NCBI Taxonomy" id="1639689"/>
    <lineage>
        <taxon>Bacteria</taxon>
        <taxon>Pseudomonadati</taxon>
        <taxon>Pseudomonadota</taxon>
        <taxon>Alphaproteobacteria</taxon>
        <taxon>Rhodobacterales</taxon>
        <taxon>Paracoccaceae</taxon>
        <taxon>Pontivivens</taxon>
    </lineage>
</organism>
<dbReference type="EMBL" id="OMKW01000002">
    <property type="protein sequence ID" value="SPF29281.1"/>
    <property type="molecule type" value="Genomic_DNA"/>
</dbReference>
<dbReference type="OrthoDB" id="9952887at2"/>
<accession>A0A2R8AAP5</accession>
<evidence type="ECO:0000313" key="2">
    <source>
        <dbReference type="Proteomes" id="UP000244932"/>
    </source>
</evidence>
<evidence type="ECO:0000313" key="1">
    <source>
        <dbReference type="EMBL" id="SPF29281.1"/>
    </source>
</evidence>
<name>A0A2R8AAP5_9RHOB</name>
<proteinExistence type="predicted"/>
<protein>
    <submittedName>
        <fullName evidence="1">Uncharacterized protein</fullName>
    </submittedName>
</protein>
<dbReference type="Proteomes" id="UP000244932">
    <property type="component" value="Unassembled WGS sequence"/>
</dbReference>
<dbReference type="RefSeq" id="WP_146186138.1">
    <property type="nucleotide sequence ID" value="NZ_OMKW01000002.1"/>
</dbReference>
<gene>
    <name evidence="1" type="ORF">POI8812_01589</name>
</gene>
<dbReference type="AlphaFoldDB" id="A0A2R8AAP5"/>